<dbReference type="Gene3D" id="3.60.110.10">
    <property type="entry name" value="Carbon-nitrogen hydrolase"/>
    <property type="match status" value="1"/>
</dbReference>
<accession>A0A7J2TJ32</accession>
<dbReference type="PROSITE" id="PS50263">
    <property type="entry name" value="CN_HYDROLASE"/>
    <property type="match status" value="1"/>
</dbReference>
<dbReference type="EMBL" id="DSLA01000043">
    <property type="protein sequence ID" value="HEH35081.1"/>
    <property type="molecule type" value="Genomic_DNA"/>
</dbReference>
<dbReference type="GO" id="GO:0016787">
    <property type="term" value="F:hydrolase activity"/>
    <property type="evidence" value="ECO:0007669"/>
    <property type="project" value="UniProtKB-KW"/>
</dbReference>
<organism evidence="2">
    <name type="scientific">Archaeoglobus fulgidus</name>
    <dbReference type="NCBI Taxonomy" id="2234"/>
    <lineage>
        <taxon>Archaea</taxon>
        <taxon>Methanobacteriati</taxon>
        <taxon>Methanobacteriota</taxon>
        <taxon>Archaeoglobi</taxon>
        <taxon>Archaeoglobales</taxon>
        <taxon>Archaeoglobaceae</taxon>
        <taxon>Archaeoglobus</taxon>
    </lineage>
</organism>
<protein>
    <submittedName>
        <fullName evidence="2">Carbon-nitrogen family hydrolase</fullName>
    </submittedName>
</protein>
<sequence>MRITLAQQRITADKEVNLMKGLSLIKRALQVRANLVILPELFTTGFYESNLKSVKKLEEELDLVLKLSREKEIVIVAGVAEKGERLYNSAVVIHRGEIIGIYRKNLLFPLNKERQFFSPGKGLEVFETPVGNIGILICYEIRFPELARKLIKKGADLIAVPAEFPKERIEHWKTLLRARAIENQVFVAGVNCVEGDLDYGGSSMLIDPEGKILVEGGIYQEILMSDIDLDDVKRVREKYPFLKDYESIDPSS</sequence>
<dbReference type="InterPro" id="IPR003010">
    <property type="entry name" value="C-N_Hydrolase"/>
</dbReference>
<keyword evidence="2" id="KW-0378">Hydrolase</keyword>
<reference evidence="2" key="1">
    <citation type="journal article" date="2020" name="mSystems">
        <title>Genome- and Community-Level Interaction Insights into Carbon Utilization and Element Cycling Functions of Hydrothermarchaeota in Hydrothermal Sediment.</title>
        <authorList>
            <person name="Zhou Z."/>
            <person name="Liu Y."/>
            <person name="Xu W."/>
            <person name="Pan J."/>
            <person name="Luo Z.H."/>
            <person name="Li M."/>
        </authorList>
    </citation>
    <scope>NUCLEOTIDE SEQUENCE [LARGE SCALE GENOMIC DNA]</scope>
    <source>
        <strain evidence="2">SpSt-26</strain>
    </source>
</reference>
<dbReference type="Pfam" id="PF00795">
    <property type="entry name" value="CN_hydrolase"/>
    <property type="match status" value="1"/>
</dbReference>
<name>A0A7J2TJ32_ARCFL</name>
<dbReference type="SUPFAM" id="SSF56317">
    <property type="entry name" value="Carbon-nitrogen hydrolase"/>
    <property type="match status" value="1"/>
</dbReference>
<dbReference type="InterPro" id="IPR036526">
    <property type="entry name" value="C-N_Hydrolase_sf"/>
</dbReference>
<comment type="caution">
    <text evidence="2">The sequence shown here is derived from an EMBL/GenBank/DDBJ whole genome shotgun (WGS) entry which is preliminary data.</text>
</comment>
<gene>
    <name evidence="2" type="ORF">ENP88_02775</name>
</gene>
<feature type="domain" description="CN hydrolase" evidence="1">
    <location>
        <begin position="1"/>
        <end position="229"/>
    </location>
</feature>
<dbReference type="PANTHER" id="PTHR23088:SF27">
    <property type="entry name" value="DEAMINATED GLUTATHIONE AMIDASE"/>
    <property type="match status" value="1"/>
</dbReference>
<dbReference type="PANTHER" id="PTHR23088">
    <property type="entry name" value="NITRILASE-RELATED"/>
    <property type="match status" value="1"/>
</dbReference>
<evidence type="ECO:0000313" key="2">
    <source>
        <dbReference type="EMBL" id="HEH35081.1"/>
    </source>
</evidence>
<proteinExistence type="predicted"/>
<dbReference type="AlphaFoldDB" id="A0A7J2TJ32"/>
<evidence type="ECO:0000259" key="1">
    <source>
        <dbReference type="PROSITE" id="PS50263"/>
    </source>
</evidence>